<feature type="transmembrane region" description="Helical" evidence="1">
    <location>
        <begin position="12"/>
        <end position="35"/>
    </location>
</feature>
<accession>A0A833E9U5</accession>
<evidence type="ECO:0000313" key="2">
    <source>
        <dbReference type="EMBL" id="HIQ29100.1"/>
    </source>
</evidence>
<keyword evidence="1" id="KW-1133">Transmembrane helix</keyword>
<gene>
    <name evidence="2" type="ORF">EYH45_00890</name>
</gene>
<keyword evidence="1" id="KW-0472">Membrane</keyword>
<evidence type="ECO:0000313" key="3">
    <source>
        <dbReference type="Proteomes" id="UP000608579"/>
    </source>
</evidence>
<comment type="caution">
    <text evidence="2">The sequence shown here is derived from an EMBL/GenBank/DDBJ whole genome shotgun (WGS) entry which is preliminary data.</text>
</comment>
<reference evidence="2" key="1">
    <citation type="journal article" date="2020" name="ISME J.">
        <title>Gammaproteobacteria mediating utilization of methyl-, sulfur- and petroleum organic compounds in deep ocean hydrothermal plumes.</title>
        <authorList>
            <person name="Zhou Z."/>
            <person name="Liu Y."/>
            <person name="Pan J."/>
            <person name="Cron B.R."/>
            <person name="Toner B.M."/>
            <person name="Anantharaman K."/>
            <person name="Breier J.A."/>
            <person name="Dick G.J."/>
            <person name="Li M."/>
        </authorList>
    </citation>
    <scope>NUCLEOTIDE SEQUENCE</scope>
    <source>
        <strain evidence="2">SZUA-1515</strain>
    </source>
</reference>
<dbReference type="EMBL" id="DQVM01000017">
    <property type="protein sequence ID" value="HIQ29100.1"/>
    <property type="molecule type" value="Genomic_DNA"/>
</dbReference>
<name>A0A833E9U5_CALS0</name>
<organism evidence="2 3">
    <name type="scientific">Caldiarchaeum subterraneum</name>
    <dbReference type="NCBI Taxonomy" id="311458"/>
    <lineage>
        <taxon>Archaea</taxon>
        <taxon>Nitrososphaerota</taxon>
        <taxon>Candidatus Caldarchaeales</taxon>
        <taxon>Candidatus Caldarchaeaceae</taxon>
        <taxon>Candidatus Caldarchaeum</taxon>
    </lineage>
</organism>
<protein>
    <submittedName>
        <fullName evidence="2">Uncharacterized protein</fullName>
    </submittedName>
</protein>
<feature type="non-terminal residue" evidence="2">
    <location>
        <position position="90"/>
    </location>
</feature>
<dbReference type="AlphaFoldDB" id="A0A833E9U5"/>
<proteinExistence type="predicted"/>
<keyword evidence="1" id="KW-0812">Transmembrane</keyword>
<dbReference type="Proteomes" id="UP000608579">
    <property type="component" value="Unassembled WGS sequence"/>
</dbReference>
<evidence type="ECO:0000256" key="1">
    <source>
        <dbReference type="SAM" id="Phobius"/>
    </source>
</evidence>
<sequence>MMRNRDGLSTNMAVVMAVVLLIVGLGIGMVLGPAVSPPSAPPAQTITLTVTETETVMVEEAAKEYLIGLAIAVSGGYSVDGPRRRNAAIL</sequence>